<organism evidence="4 5">
    <name type="scientific">Allochromatium humboldtianum</name>
    <dbReference type="NCBI Taxonomy" id="504901"/>
    <lineage>
        <taxon>Bacteria</taxon>
        <taxon>Pseudomonadati</taxon>
        <taxon>Pseudomonadota</taxon>
        <taxon>Gammaproteobacteria</taxon>
        <taxon>Chromatiales</taxon>
        <taxon>Chromatiaceae</taxon>
        <taxon>Allochromatium</taxon>
    </lineage>
</organism>
<dbReference type="EMBL" id="JABZEO010000012">
    <property type="protein sequence ID" value="NVZ10785.1"/>
    <property type="molecule type" value="Genomic_DNA"/>
</dbReference>
<reference evidence="4 5" key="1">
    <citation type="submission" date="2020-06" db="EMBL/GenBank/DDBJ databases">
        <title>Whole-genome sequence of Allochromatium humboldtianum DSM 21881, type strain.</title>
        <authorList>
            <person name="Kyndt J.A."/>
            <person name="Meyer T.E."/>
        </authorList>
    </citation>
    <scope>NUCLEOTIDE SEQUENCE [LARGE SCALE GENOMIC DNA]</scope>
    <source>
        <strain evidence="4 5">DSM 21881</strain>
    </source>
</reference>
<comment type="caution">
    <text evidence="4">The sequence shown here is derived from an EMBL/GenBank/DDBJ whole genome shotgun (WGS) entry which is preliminary data.</text>
</comment>
<evidence type="ECO:0000259" key="2">
    <source>
        <dbReference type="Pfam" id="PF00534"/>
    </source>
</evidence>
<dbReference type="CDD" id="cd03809">
    <property type="entry name" value="GT4_MtfB-like"/>
    <property type="match status" value="1"/>
</dbReference>
<name>A0A850RD23_9GAMM</name>
<dbReference type="Pfam" id="PF13439">
    <property type="entry name" value="Glyco_transf_4"/>
    <property type="match status" value="1"/>
</dbReference>
<dbReference type="PANTHER" id="PTHR46401">
    <property type="entry name" value="GLYCOSYLTRANSFERASE WBBK-RELATED"/>
    <property type="match status" value="1"/>
</dbReference>
<keyword evidence="5" id="KW-1185">Reference proteome</keyword>
<dbReference type="GO" id="GO:0016757">
    <property type="term" value="F:glycosyltransferase activity"/>
    <property type="evidence" value="ECO:0007669"/>
    <property type="project" value="InterPro"/>
</dbReference>
<dbReference type="AlphaFoldDB" id="A0A850RD23"/>
<gene>
    <name evidence="4" type="ORF">HW932_16085</name>
</gene>
<evidence type="ECO:0000259" key="3">
    <source>
        <dbReference type="Pfam" id="PF13439"/>
    </source>
</evidence>
<dbReference type="InterPro" id="IPR028098">
    <property type="entry name" value="Glyco_trans_4-like_N"/>
</dbReference>
<proteinExistence type="predicted"/>
<feature type="domain" description="Glycosyl transferase family 1" evidence="2">
    <location>
        <begin position="212"/>
        <end position="355"/>
    </location>
</feature>
<dbReference type="InterPro" id="IPR001296">
    <property type="entry name" value="Glyco_trans_1"/>
</dbReference>
<dbReference type="RefSeq" id="WP_176977517.1">
    <property type="nucleotide sequence ID" value="NZ_JABZEO010000012.1"/>
</dbReference>
<dbReference type="Proteomes" id="UP000592294">
    <property type="component" value="Unassembled WGS sequence"/>
</dbReference>
<dbReference type="PANTHER" id="PTHR46401:SF2">
    <property type="entry name" value="GLYCOSYLTRANSFERASE WBBK-RELATED"/>
    <property type="match status" value="1"/>
</dbReference>
<dbReference type="Pfam" id="PF00534">
    <property type="entry name" value="Glycos_transf_1"/>
    <property type="match status" value="1"/>
</dbReference>
<sequence>MKIILAADALRPPLTGIGRYTLELARRLPAQSPDISIRYFCLGRWISLPSAVDLDGLEDSRSPLSFVLRSRSFLAQRRWAVHLYRRLSPVLYWWKLRKFQDHLYHSPNYFLPPFGGKSIATIHDISTFRDPGWHPPARVALMEAELPRTLARATHLITDSNAVRQEIIDYFGWPAERIAAIPLGVDGIFHPRKSTELSSRLRHYGLTPGSYCLCVATIEPRKNIGRLINAYVALLPPLRQRYPLVLVGERGWNSDDVHARIADEQRHGNLLYLDYVPQSDLPLIFAGARLFVFPSLYEGFGLPLMEAMASGIPVVTSKIPTSSELTSGVALQIDPYDTNALTMALQRGLEDETWRLQAAELGLQRARGYTWDLCVKRTLRLYQNL</sequence>
<accession>A0A850RD23</accession>
<feature type="domain" description="Glycosyltransferase subfamily 4-like N-terminal" evidence="3">
    <location>
        <begin position="16"/>
        <end position="186"/>
    </location>
</feature>
<evidence type="ECO:0000313" key="4">
    <source>
        <dbReference type="EMBL" id="NVZ10785.1"/>
    </source>
</evidence>
<dbReference type="SUPFAM" id="SSF53756">
    <property type="entry name" value="UDP-Glycosyltransferase/glycogen phosphorylase"/>
    <property type="match status" value="1"/>
</dbReference>
<protein>
    <submittedName>
        <fullName evidence="4">Glycosyltransferase family 4 protein</fullName>
    </submittedName>
</protein>
<dbReference type="Gene3D" id="3.40.50.2000">
    <property type="entry name" value="Glycogen Phosphorylase B"/>
    <property type="match status" value="2"/>
</dbReference>
<keyword evidence="1 4" id="KW-0808">Transferase</keyword>
<dbReference type="GO" id="GO:0009103">
    <property type="term" value="P:lipopolysaccharide biosynthetic process"/>
    <property type="evidence" value="ECO:0007669"/>
    <property type="project" value="TreeGrafter"/>
</dbReference>
<evidence type="ECO:0000256" key="1">
    <source>
        <dbReference type="ARBA" id="ARBA00022679"/>
    </source>
</evidence>
<evidence type="ECO:0000313" key="5">
    <source>
        <dbReference type="Proteomes" id="UP000592294"/>
    </source>
</evidence>